<dbReference type="Pfam" id="PF00454">
    <property type="entry name" value="PI3_PI4_kinase"/>
    <property type="match status" value="1"/>
</dbReference>
<feature type="domain" description="Ubiquitin-like" evidence="7">
    <location>
        <begin position="40"/>
        <end position="94"/>
    </location>
</feature>
<evidence type="ECO:0000256" key="5">
    <source>
        <dbReference type="ARBA" id="ARBA00022777"/>
    </source>
</evidence>
<protein>
    <recommendedName>
        <fullName evidence="2">1-phosphatidylinositol 4-kinase</fullName>
        <ecNumber evidence="2">2.7.1.67</ecNumber>
    </recommendedName>
</protein>
<keyword evidence="10" id="KW-1185">Reference proteome</keyword>
<dbReference type="PROSITE" id="PS50290">
    <property type="entry name" value="PI3_4_KINASE_3"/>
    <property type="match status" value="1"/>
</dbReference>
<name>A0A8T2PZB1_CERRI</name>
<evidence type="ECO:0000256" key="1">
    <source>
        <dbReference type="ARBA" id="ARBA00008941"/>
    </source>
</evidence>
<dbReference type="EMBL" id="CM035444">
    <property type="protein sequence ID" value="KAH7276844.1"/>
    <property type="molecule type" value="Genomic_DNA"/>
</dbReference>
<sequence length="719" mass="80070">MPPSVDTPVKTRFPVPFGDGLLGVGRTSSENIHTRPPVSRRIFVQTETGSVLGLELDQTDNAQTVKKKMQTILNVPTEQTNLVFGSTILKSDLSELRNDSPLLLTRELQRSLSTPCFFHPSDAQVKMDTGQPFEVVGGVGCCLQMKQIIEDVVKALNCGVEPLAASGGLGGAYYFRNCKGESVAVVKPTDEEPFAPNNPKGFVGKALGQPGLKRAVRVGETGVREVAAYLLDHGNFARVPPTVLVKVSHRIFHINSSASVHKEPDRTYPVSKLASCQQFVPHDHDASDHGTSRFSVSSVHRIGILDVRIFNTDRHAGNILIRYSNAKDSQGDRSNIYVNETLELIPIDHGLCLPEELEDTYFEWLHWPQASVPFTEEELEYINKLDAGKDSDMLRTTLPMLREACHRMLVLSTTLLKKAAAAGLCLAEIGEMMTRDQIEERSELEMLCFQAKDELSGADIDDGFSDFSLTEANEEQFDFELDENDEDESASELEESFSAVPILRLPDNRHWAFASSRPFNEQDMLLEASLKTLELHGSKAVPPMPISDSTHGKLGILKKVRESPKITSPRFMSYFHKLSSPRAKTNQFSPEKEHSKSILRTNVNGSNSSGDMLTGFPKVMLLRSVSCNHNKQQYVNRHHNYDHTEIQDALKGVPLTPAPKLRCNTYTYSSPNQLSLGEMNKDEWMSFLSIFNELLEQALTIKCTQKASSRQRLGTSCQF</sequence>
<dbReference type="Proteomes" id="UP000825935">
    <property type="component" value="Chromosome 39"/>
</dbReference>
<evidence type="ECO:0000256" key="2">
    <source>
        <dbReference type="ARBA" id="ARBA00012169"/>
    </source>
</evidence>
<dbReference type="PROSITE" id="PS50053">
    <property type="entry name" value="UBIQUITIN_2"/>
    <property type="match status" value="1"/>
</dbReference>
<dbReference type="InterPro" id="IPR029071">
    <property type="entry name" value="Ubiquitin-like_domsf"/>
</dbReference>
<dbReference type="SUPFAM" id="SSF54236">
    <property type="entry name" value="Ubiquitin-like"/>
    <property type="match status" value="1"/>
</dbReference>
<accession>A0A8T2PZB1</accession>
<dbReference type="OrthoDB" id="5839at2759"/>
<feature type="domain" description="PI3K/PI4K catalytic" evidence="8">
    <location>
        <begin position="159"/>
        <end position="467"/>
    </location>
</feature>
<dbReference type="OMA" id="WERFMEC"/>
<evidence type="ECO:0000313" key="10">
    <source>
        <dbReference type="Proteomes" id="UP000825935"/>
    </source>
</evidence>
<dbReference type="PANTHER" id="PTHR45800:SF11">
    <property type="entry name" value="PHOSPHATIDYLINOSITOL 3-KINASE-RELATED PROTEIN KINASE"/>
    <property type="match status" value="1"/>
</dbReference>
<evidence type="ECO:0000256" key="3">
    <source>
        <dbReference type="ARBA" id="ARBA00022679"/>
    </source>
</evidence>
<reference evidence="9" key="1">
    <citation type="submission" date="2021-08" db="EMBL/GenBank/DDBJ databases">
        <title>WGS assembly of Ceratopteris richardii.</title>
        <authorList>
            <person name="Marchant D.B."/>
            <person name="Chen G."/>
            <person name="Jenkins J."/>
            <person name="Shu S."/>
            <person name="Leebens-Mack J."/>
            <person name="Grimwood J."/>
            <person name="Schmutz J."/>
            <person name="Soltis P."/>
            <person name="Soltis D."/>
            <person name="Chen Z.-H."/>
        </authorList>
    </citation>
    <scope>NUCLEOTIDE SEQUENCE</scope>
    <source>
        <strain evidence="9">Whitten #5841</strain>
        <tissue evidence="9">Leaf</tissue>
    </source>
</reference>
<dbReference type="InterPro" id="IPR044571">
    <property type="entry name" value="P4KG1-8"/>
</dbReference>
<keyword evidence="4" id="KW-0547">Nucleotide-binding</keyword>
<keyword evidence="6" id="KW-0067">ATP-binding</keyword>
<comment type="similarity">
    <text evidence="1">Belongs to the PI3/PI4-kinase family. Type II PI4K subfamily.</text>
</comment>
<evidence type="ECO:0000313" key="9">
    <source>
        <dbReference type="EMBL" id="KAH7276844.1"/>
    </source>
</evidence>
<proteinExistence type="inferred from homology"/>
<dbReference type="GO" id="GO:0005524">
    <property type="term" value="F:ATP binding"/>
    <property type="evidence" value="ECO:0007669"/>
    <property type="project" value="UniProtKB-KW"/>
</dbReference>
<organism evidence="9 10">
    <name type="scientific">Ceratopteris richardii</name>
    <name type="common">Triangle waterfern</name>
    <dbReference type="NCBI Taxonomy" id="49495"/>
    <lineage>
        <taxon>Eukaryota</taxon>
        <taxon>Viridiplantae</taxon>
        <taxon>Streptophyta</taxon>
        <taxon>Embryophyta</taxon>
        <taxon>Tracheophyta</taxon>
        <taxon>Polypodiopsida</taxon>
        <taxon>Polypodiidae</taxon>
        <taxon>Polypodiales</taxon>
        <taxon>Pteridineae</taxon>
        <taxon>Pteridaceae</taxon>
        <taxon>Parkerioideae</taxon>
        <taxon>Ceratopteris</taxon>
    </lineage>
</organism>
<dbReference type="CDD" id="cd17039">
    <property type="entry name" value="Ubl_ubiquitin_like"/>
    <property type="match status" value="1"/>
</dbReference>
<dbReference type="InterPro" id="IPR000403">
    <property type="entry name" value="PI3/4_kinase_cat_dom"/>
</dbReference>
<gene>
    <name evidence="9" type="ORF">KP509_39G024400</name>
</gene>
<dbReference type="EMBL" id="CM035444">
    <property type="protein sequence ID" value="KAH7276845.1"/>
    <property type="molecule type" value="Genomic_DNA"/>
</dbReference>
<dbReference type="InterPro" id="IPR000626">
    <property type="entry name" value="Ubiquitin-like_dom"/>
</dbReference>
<dbReference type="EC" id="2.7.1.67" evidence="2"/>
<dbReference type="GO" id="GO:0004430">
    <property type="term" value="F:1-phosphatidylinositol 4-kinase activity"/>
    <property type="evidence" value="ECO:0007669"/>
    <property type="project" value="UniProtKB-EC"/>
</dbReference>
<evidence type="ECO:0000259" key="7">
    <source>
        <dbReference type="PROSITE" id="PS50053"/>
    </source>
</evidence>
<evidence type="ECO:0000256" key="4">
    <source>
        <dbReference type="ARBA" id="ARBA00022741"/>
    </source>
</evidence>
<evidence type="ECO:0000259" key="8">
    <source>
        <dbReference type="PROSITE" id="PS50290"/>
    </source>
</evidence>
<dbReference type="Gene3D" id="3.10.20.90">
    <property type="entry name" value="Phosphatidylinositol 3-kinase Catalytic Subunit, Chain A, domain 1"/>
    <property type="match status" value="1"/>
</dbReference>
<dbReference type="AlphaFoldDB" id="A0A8T2PZB1"/>
<dbReference type="PANTHER" id="PTHR45800">
    <property type="entry name" value="PHOSPHATIDYLINOSITOL 4-KINASE GAMMA"/>
    <property type="match status" value="1"/>
</dbReference>
<keyword evidence="5" id="KW-0418">Kinase</keyword>
<comment type="caution">
    <text evidence="9">The sequence shown here is derived from an EMBL/GenBank/DDBJ whole genome shotgun (WGS) entry which is preliminary data.</text>
</comment>
<keyword evidence="3" id="KW-0808">Transferase</keyword>
<evidence type="ECO:0000256" key="6">
    <source>
        <dbReference type="ARBA" id="ARBA00022840"/>
    </source>
</evidence>